<keyword evidence="4 14" id="KW-0138">CF(0)</keyword>
<keyword evidence="9 14" id="KW-0496">Mitochondrion</keyword>
<comment type="similarity">
    <text evidence="2 14">Belongs to the ATPase protein 8 family.</text>
</comment>
<evidence type="ECO:0000256" key="12">
    <source>
        <dbReference type="ARBA" id="ARBA00053067"/>
    </source>
</evidence>
<dbReference type="PANTHER" id="PTHR39937:SF1">
    <property type="entry name" value="ATP SYNTHASE PROTEIN 8"/>
    <property type="match status" value="1"/>
</dbReference>
<keyword evidence="15" id="KW-0732">Signal</keyword>
<evidence type="ECO:0000256" key="15">
    <source>
        <dbReference type="SAM" id="SignalP"/>
    </source>
</evidence>
<evidence type="ECO:0000256" key="14">
    <source>
        <dbReference type="RuleBase" id="RU003661"/>
    </source>
</evidence>
<dbReference type="AlphaFoldDB" id="A0A343A723"/>
<keyword evidence="7" id="KW-1133">Transmembrane helix</keyword>
<sequence length="54" mass="6255">MPQLNPAPWFTIFALSWLIFLAIIPSLVMAHTFPNEPSTVNAEKAKTKTWDWPW</sequence>
<keyword evidence="5 14" id="KW-0812">Transmembrane</keyword>
<organism evidence="16">
    <name type="scientific">Brachyhypopomus verdii</name>
    <dbReference type="NCBI Taxonomy" id="1909767"/>
    <lineage>
        <taxon>Eukaryota</taxon>
        <taxon>Metazoa</taxon>
        <taxon>Chordata</taxon>
        <taxon>Craniata</taxon>
        <taxon>Vertebrata</taxon>
        <taxon>Euteleostomi</taxon>
        <taxon>Actinopterygii</taxon>
        <taxon>Neopterygii</taxon>
        <taxon>Teleostei</taxon>
        <taxon>Ostariophysi</taxon>
        <taxon>Gymnotiformes</taxon>
        <taxon>Sternopygoidei</taxon>
        <taxon>Hypopomidae</taxon>
        <taxon>Brachyhypopomus</taxon>
    </lineage>
</organism>
<evidence type="ECO:0000256" key="13">
    <source>
        <dbReference type="ARBA" id="ARBA00064647"/>
    </source>
</evidence>
<evidence type="ECO:0000256" key="1">
    <source>
        <dbReference type="ARBA" id="ARBA00004304"/>
    </source>
</evidence>
<evidence type="ECO:0000256" key="6">
    <source>
        <dbReference type="ARBA" id="ARBA00022781"/>
    </source>
</evidence>
<dbReference type="Pfam" id="PF00895">
    <property type="entry name" value="ATP-synt_8"/>
    <property type="match status" value="1"/>
</dbReference>
<evidence type="ECO:0000256" key="10">
    <source>
        <dbReference type="ARBA" id="ARBA00023136"/>
    </source>
</evidence>
<feature type="chain" id="PRO_5016913547" description="ATP synthase complex subunit 8" evidence="15">
    <location>
        <begin position="31"/>
        <end position="54"/>
    </location>
</feature>
<comment type="subunit">
    <text evidence="13">Component of the ATP synthase complex composed at least of ATP5F1A/subunit alpha, ATP5F1B/subunit beta, ATP5MC1/subunit c (homooctomer), MT-ATP6/subunit a, MT-ATP8/subunit 8, ATP5ME/subunit e, ATP5MF/subunit f, ATP5MG/subunit g, ATP5MK/subunit k, ATP5MJ/subunit j, ATP5F1C/subunit gamma, ATP5F1D/subunit delta, ATP5F1E/subunit epsilon, ATP5PF/subunit F6, ATP5PB/subunit b, ATP5PD/subunit d, ATP5PO/subunit OSCP. ATP synthase complex consists of a soluble F(1) head domain (subunits alpha(3) and beta(3)) - the catalytic core - and a membrane F(0) domain - the membrane proton channel (subunits c, a, 8, e, f, g, k and j). These two domains are linked by a central stalk (subunits gamma, delta, and epsilon) rotating inside the F1 region and a stationary peripheral stalk (subunits F6, b, d, and OSCP).</text>
</comment>
<evidence type="ECO:0000256" key="11">
    <source>
        <dbReference type="ARBA" id="ARBA00023310"/>
    </source>
</evidence>
<comment type="subcellular location">
    <subcellularLocation>
        <location evidence="1 14">Mitochondrion membrane</location>
        <topology evidence="1 14">Single-pass membrane protein</topology>
    </subcellularLocation>
</comment>
<evidence type="ECO:0000256" key="4">
    <source>
        <dbReference type="ARBA" id="ARBA00022547"/>
    </source>
</evidence>
<dbReference type="GO" id="GO:0015078">
    <property type="term" value="F:proton transmembrane transporter activity"/>
    <property type="evidence" value="ECO:0007669"/>
    <property type="project" value="InterPro"/>
</dbReference>
<dbReference type="InterPro" id="IPR001421">
    <property type="entry name" value="ATP8_metazoa"/>
</dbReference>
<keyword evidence="6 14" id="KW-0375">Hydrogen ion transport</keyword>
<evidence type="ECO:0000256" key="5">
    <source>
        <dbReference type="ARBA" id="ARBA00022692"/>
    </source>
</evidence>
<comment type="function">
    <text evidence="12">Subunit 8, of the mitochondrial membrane ATP synthase complex (F(1)F(0) ATP synthase or Complex V) that produces ATP from ADP in the presence of a proton gradient across the membrane which is generated by electron transport complexes of the respiratory chain. ATP synthase complex consist of a soluble F(1) head domain - the catalytic core - and a membrane F(1) domain - the membrane proton channel. These two domains are linked by a central stalk rotating inside the F(1) region and a stationary peripheral stalk. During catalysis, ATP synthesis in the catalytic domain of F(1) is coupled via a rotary mechanism of the central stalk subunits to proton translocation. In vivo, can only synthesize ATP although its ATP hydrolase activity can be activated artificially in vitro. Part of the complex F(0) domain.</text>
</comment>
<keyword evidence="10" id="KW-0472">Membrane</keyword>
<dbReference type="EMBL" id="KX058570">
    <property type="protein sequence ID" value="APA32565.1"/>
    <property type="molecule type" value="Genomic_DNA"/>
</dbReference>
<accession>A0A343A723</accession>
<dbReference type="GO" id="GO:0045259">
    <property type="term" value="C:proton-transporting ATP synthase complex"/>
    <property type="evidence" value="ECO:0007669"/>
    <property type="project" value="UniProtKB-KW"/>
</dbReference>
<gene>
    <name evidence="16" type="primary">ATP8</name>
</gene>
<feature type="signal peptide" evidence="15">
    <location>
        <begin position="1"/>
        <end position="30"/>
    </location>
</feature>
<dbReference type="InterPro" id="IPR050635">
    <property type="entry name" value="ATPase_protein_8"/>
</dbReference>
<evidence type="ECO:0000256" key="9">
    <source>
        <dbReference type="ARBA" id="ARBA00023128"/>
    </source>
</evidence>
<keyword evidence="8 14" id="KW-0406">Ion transport</keyword>
<protein>
    <recommendedName>
        <fullName evidence="14">ATP synthase complex subunit 8</fullName>
    </recommendedName>
</protein>
<dbReference type="PANTHER" id="PTHR39937">
    <property type="entry name" value="ATP SYNTHASE PROTEIN 8"/>
    <property type="match status" value="1"/>
</dbReference>
<evidence type="ECO:0000313" key="16">
    <source>
        <dbReference type="EMBL" id="APA32565.1"/>
    </source>
</evidence>
<name>A0A343A723_9TELE</name>
<geneLocation type="mitochondrion" evidence="16"/>
<dbReference type="GO" id="GO:0031966">
    <property type="term" value="C:mitochondrial membrane"/>
    <property type="evidence" value="ECO:0007669"/>
    <property type="project" value="UniProtKB-SubCell"/>
</dbReference>
<proteinExistence type="inferred from homology"/>
<evidence type="ECO:0000256" key="3">
    <source>
        <dbReference type="ARBA" id="ARBA00022448"/>
    </source>
</evidence>
<evidence type="ECO:0000256" key="2">
    <source>
        <dbReference type="ARBA" id="ARBA00008892"/>
    </source>
</evidence>
<dbReference type="GO" id="GO:0015986">
    <property type="term" value="P:proton motive force-driven ATP synthesis"/>
    <property type="evidence" value="ECO:0007669"/>
    <property type="project" value="InterPro"/>
</dbReference>
<keyword evidence="3 14" id="KW-0813">Transport</keyword>
<evidence type="ECO:0000256" key="8">
    <source>
        <dbReference type="ARBA" id="ARBA00023065"/>
    </source>
</evidence>
<keyword evidence="11" id="KW-0066">ATP synthesis</keyword>
<evidence type="ECO:0000256" key="7">
    <source>
        <dbReference type="ARBA" id="ARBA00022989"/>
    </source>
</evidence>
<reference evidence="16" key="1">
    <citation type="journal article" date="2016" name="Mitochondrial DNA Part B Resour">
        <title>Mitochondrial genomes of the South American electric knifefishes (Order Gymnotiformes).</title>
        <authorList>
            <person name="Elbassiouny A.A."/>
            <person name="Schott R.K."/>
            <person name="Waddell J.C."/>
            <person name="Kolmann M.A."/>
            <person name="Lehmberg E.S."/>
            <person name="Van Nynatten A."/>
            <person name="Crampton W.G.R."/>
            <person name="Chang B.S.W."/>
            <person name="Lovejoy N.R."/>
        </authorList>
    </citation>
    <scope>NUCLEOTIDE SEQUENCE</scope>
</reference>